<protein>
    <submittedName>
        <fullName evidence="2">Uncharacterized protein</fullName>
    </submittedName>
</protein>
<name>A0A8C3XPQ6_CHESE</name>
<keyword evidence="3" id="KW-1185">Reference proteome</keyword>
<dbReference type="Proteomes" id="UP000694403">
    <property type="component" value="Unplaced"/>
</dbReference>
<reference evidence="2" key="2">
    <citation type="submission" date="2025-09" db="UniProtKB">
        <authorList>
            <consortium name="Ensembl"/>
        </authorList>
    </citation>
    <scope>IDENTIFICATION</scope>
</reference>
<organism evidence="2 3">
    <name type="scientific">Chelydra serpentina</name>
    <name type="common">Snapping turtle</name>
    <name type="synonym">Testudo serpentina</name>
    <dbReference type="NCBI Taxonomy" id="8475"/>
    <lineage>
        <taxon>Eukaryota</taxon>
        <taxon>Metazoa</taxon>
        <taxon>Chordata</taxon>
        <taxon>Craniata</taxon>
        <taxon>Vertebrata</taxon>
        <taxon>Euteleostomi</taxon>
        <taxon>Archelosauria</taxon>
        <taxon>Testudinata</taxon>
        <taxon>Testudines</taxon>
        <taxon>Cryptodira</taxon>
        <taxon>Durocryptodira</taxon>
        <taxon>Americhelydia</taxon>
        <taxon>Chelydroidea</taxon>
        <taxon>Chelydridae</taxon>
        <taxon>Chelydra</taxon>
    </lineage>
</organism>
<evidence type="ECO:0000256" key="1">
    <source>
        <dbReference type="SAM" id="MobiDB-lite"/>
    </source>
</evidence>
<accession>A0A8C3XPQ6</accession>
<evidence type="ECO:0000313" key="2">
    <source>
        <dbReference type="Ensembl" id="ENSCSRP00000013515.1"/>
    </source>
</evidence>
<dbReference type="Ensembl" id="ENSCSRT00000014071.1">
    <property type="protein sequence ID" value="ENSCSRP00000013515.1"/>
    <property type="gene ID" value="ENSCSRG00000010278.1"/>
</dbReference>
<evidence type="ECO:0000313" key="3">
    <source>
        <dbReference type="Proteomes" id="UP000694403"/>
    </source>
</evidence>
<proteinExistence type="predicted"/>
<dbReference type="AlphaFoldDB" id="A0A8C3XPQ6"/>
<feature type="region of interest" description="Disordered" evidence="1">
    <location>
        <begin position="124"/>
        <end position="143"/>
    </location>
</feature>
<sequence length="143" mass="16423">MPDIQRYLAHCVLAEVNCISFPPEIVFYVPLMSHFLPMLTYQLPLCSRMLKISNEDYPSFEIVYGSPTQMHFLFGLYYWISHIKKNIQFTGHFPALISNCVSGCLRTSGDHLVQPPAQGRTNPQFLPQLPKWPPQGLNSQPWV</sequence>
<reference evidence="2" key="1">
    <citation type="submission" date="2025-08" db="UniProtKB">
        <authorList>
            <consortium name="Ensembl"/>
        </authorList>
    </citation>
    <scope>IDENTIFICATION</scope>
</reference>